<accession>A0A009RCH9</accession>
<evidence type="ECO:0000313" key="1">
    <source>
        <dbReference type="EMBL" id="EXC38769.1"/>
    </source>
</evidence>
<comment type="caution">
    <text evidence="1">The sequence shown here is derived from an EMBL/GenBank/DDBJ whole genome shotgun (WGS) entry which is preliminary data.</text>
</comment>
<dbReference type="AlphaFoldDB" id="A0A009RCH9"/>
<dbReference type="EMBL" id="JEXJ01000250">
    <property type="protein sequence ID" value="EXC38769.1"/>
    <property type="molecule type" value="Genomic_DNA"/>
</dbReference>
<feature type="non-terminal residue" evidence="1">
    <location>
        <position position="1"/>
    </location>
</feature>
<name>A0A009RCH9_ACIBA</name>
<dbReference type="Proteomes" id="UP000020735">
    <property type="component" value="Unassembled WGS sequence"/>
</dbReference>
<gene>
    <name evidence="1" type="ORF">J529_4382</name>
</gene>
<reference evidence="1 2" key="1">
    <citation type="submission" date="2014-02" db="EMBL/GenBank/DDBJ databases">
        <title>Comparative genomics and transcriptomics to identify genetic mechanisms underlying the emergence of carbapenem resistant Acinetobacter baumannii (CRAb).</title>
        <authorList>
            <person name="Harris A.D."/>
            <person name="Johnson K.J."/>
            <person name="George J."/>
            <person name="Shefchek K."/>
            <person name="Daugherty S.C."/>
            <person name="Parankush S."/>
            <person name="Sadzewicz L."/>
            <person name="Tallon L."/>
            <person name="Sengamalay N."/>
            <person name="Hazen T.H."/>
            <person name="Rasko D.A."/>
        </authorList>
    </citation>
    <scope>NUCLEOTIDE SEQUENCE [LARGE SCALE GENOMIC DNA]</scope>
    <source>
        <strain evidence="1 2">99063</strain>
    </source>
</reference>
<evidence type="ECO:0000313" key="2">
    <source>
        <dbReference type="Proteomes" id="UP000020735"/>
    </source>
</evidence>
<dbReference type="RefSeq" id="WP_228131256.1">
    <property type="nucleotide sequence ID" value="NZ_JEXJ01000250.1"/>
</dbReference>
<protein>
    <submittedName>
        <fullName evidence="1">Uncharacterized protein</fullName>
    </submittedName>
</protein>
<proteinExistence type="predicted"/>
<sequence>FEQAGVKVNGFILNDIQRSSGGGYGYNYAYAYKAQKED</sequence>
<organism evidence="1 2">
    <name type="scientific">Acinetobacter baumannii 99063</name>
    <dbReference type="NCBI Taxonomy" id="1310630"/>
    <lineage>
        <taxon>Bacteria</taxon>
        <taxon>Pseudomonadati</taxon>
        <taxon>Pseudomonadota</taxon>
        <taxon>Gammaproteobacteria</taxon>
        <taxon>Moraxellales</taxon>
        <taxon>Moraxellaceae</taxon>
        <taxon>Acinetobacter</taxon>
        <taxon>Acinetobacter calcoaceticus/baumannii complex</taxon>
    </lineage>
</organism>